<evidence type="ECO:0000256" key="7">
    <source>
        <dbReference type="SAM" id="MobiDB-lite"/>
    </source>
</evidence>
<protein>
    <recommendedName>
        <fullName evidence="2">histidine kinase</fullName>
        <ecNumber evidence="2">2.7.13.3</ecNumber>
    </recommendedName>
</protein>
<evidence type="ECO:0000256" key="5">
    <source>
        <dbReference type="ARBA" id="ARBA00022777"/>
    </source>
</evidence>
<proteinExistence type="predicted"/>
<dbReference type="InterPro" id="IPR004358">
    <property type="entry name" value="Sig_transdc_His_kin-like_C"/>
</dbReference>
<dbReference type="GO" id="GO:0000155">
    <property type="term" value="F:phosphorelay sensor kinase activity"/>
    <property type="evidence" value="ECO:0007669"/>
    <property type="project" value="InterPro"/>
</dbReference>
<dbReference type="Gene3D" id="3.30.565.10">
    <property type="entry name" value="Histidine kinase-like ATPase, C-terminal domain"/>
    <property type="match status" value="1"/>
</dbReference>
<evidence type="ECO:0000259" key="9">
    <source>
        <dbReference type="PROSITE" id="PS50109"/>
    </source>
</evidence>
<keyword evidence="12" id="KW-1185">Reference proteome</keyword>
<dbReference type="EMBL" id="JAAAUY010001197">
    <property type="protein sequence ID" value="KAF9323867.1"/>
    <property type="molecule type" value="Genomic_DNA"/>
</dbReference>
<dbReference type="InterPro" id="IPR005467">
    <property type="entry name" value="His_kinase_dom"/>
</dbReference>
<dbReference type="CDD" id="cd16922">
    <property type="entry name" value="HATPase_EvgS-ArcB-TorS-like"/>
    <property type="match status" value="1"/>
</dbReference>
<dbReference type="AlphaFoldDB" id="A0A9P5SAP9"/>
<keyword evidence="5" id="KW-0418">Kinase</keyword>
<feature type="region of interest" description="Disordered" evidence="7">
    <location>
        <begin position="988"/>
        <end position="1021"/>
    </location>
</feature>
<comment type="caution">
    <text evidence="11">The sequence shown here is derived from an EMBL/GenBank/DDBJ whole genome shotgun (WGS) entry which is preliminary data.</text>
</comment>
<feature type="compositionally biased region" description="Low complexity" evidence="7">
    <location>
        <begin position="1008"/>
        <end position="1021"/>
    </location>
</feature>
<dbReference type="PROSITE" id="PS50109">
    <property type="entry name" value="HIS_KIN"/>
    <property type="match status" value="1"/>
</dbReference>
<sequence>MYGDPIQLPRQIGLAAFLLWLNDHPSSAKVGSENLARFLLVKMVSLMAASLGSLYGLVFGMPLVSASSALLFFIPAVQGATGATRLCGLVLASTLVGAFLSLHGSSLLGPSFESALMGGLPLITGFLIGRSMGLLTCVAVLAFSIDEYHRKAVNMMSEDDASRLWAGFGAYWMALLFFGSLTFLYQWCIEVCVRDVNLFKDIAVANAKSKDGVVSSVSHELRTPLAALIGWTELLLSDQSLSSSARSTVSMLHSSTLSLLTILNALLDVSKVSAAKMTICQQNFNLHDLVLDTVRMMTGLSGTQSVELLVDFSSEVPELVRADCGLIKQVLGNLISNAIKFTDVGYVKVGVALKGEDDDTVTVEFVVQDTGKGIAEEQKSKLFVEFSQVEGGKCKTNEAGTGLGLFLVKNLVELMNGSVFVSSKLGVGSTFGFSIKMEKQYLAFRTPGYDHVVTVSSALQANPITDSTSAKVPVTPGLACSTTPQISAEGRDQKTDANKDSKDYFNLQPVEDRANANNITLRTRDNALLSNRPYYFHSQCGFFEEFLCNTTSSQWNALSAKRLSYEECLRGWGKNQKVDDPLSHFGDVYLIDVSPTTNRPKNTPVLTDQEHTCMFLEKLSQQLISRAQSRIGKARQGSLILFYPFGHPPSVTQGPLSYLSAYYQITLCRKPVSERALGSMVKKLVVRMQEEPLPSTPGAMNPWSDVSPEVDPTLARVAEYSSRRSPRVVEPTQRSASLSSGSENEQTTSSSGSDKEPTFSFEGSYKDSLDVGSAMEQSSPSMENFRLVLPRPDSKRKNMSKLSYRKAVSSTETEESSSLAQVRNAKKKNLTTSPLVTESTSEDKIKPTLAKYHPKIKRNLMSSESVQDLNESGKNVLIVDDNPLNRGLLYQQLKNLGVARIDRACSGQEAVDLFQPGVHAIVLMDLKMPTMSGFQATALLREKECAHFGSDSSQHATESTRMLNNPHDCGDIRAIGIMDNCPWSPERFASPVSKKSRRTSSPLPEKATVTPSSSSTDASSETLSSKSYARKCATIVAVTADWTAEIGEDREKALNGGFDDVMVKPMSLQSLTVLLDRYVH</sequence>
<feature type="transmembrane region" description="Helical" evidence="8">
    <location>
        <begin position="164"/>
        <end position="187"/>
    </location>
</feature>
<feature type="region of interest" description="Disordered" evidence="7">
    <location>
        <begin position="719"/>
        <end position="842"/>
    </location>
</feature>
<accession>A0A9P5SAP9</accession>
<dbReference type="InterPro" id="IPR003661">
    <property type="entry name" value="HisK_dim/P_dom"/>
</dbReference>
<keyword evidence="4" id="KW-0808">Transferase</keyword>
<evidence type="ECO:0000256" key="3">
    <source>
        <dbReference type="ARBA" id="ARBA00022553"/>
    </source>
</evidence>
<dbReference type="SUPFAM" id="SSF47384">
    <property type="entry name" value="Homodimeric domain of signal transducing histidine kinase"/>
    <property type="match status" value="1"/>
</dbReference>
<dbReference type="InterPro" id="IPR036890">
    <property type="entry name" value="HATPase_C_sf"/>
</dbReference>
<evidence type="ECO:0000259" key="10">
    <source>
        <dbReference type="PROSITE" id="PS50110"/>
    </source>
</evidence>
<dbReference type="SMART" id="SM00448">
    <property type="entry name" value="REC"/>
    <property type="match status" value="1"/>
</dbReference>
<evidence type="ECO:0000256" key="8">
    <source>
        <dbReference type="SAM" id="Phobius"/>
    </source>
</evidence>
<dbReference type="SMART" id="SM00388">
    <property type="entry name" value="HisKA"/>
    <property type="match status" value="1"/>
</dbReference>
<dbReference type="CDD" id="cd00082">
    <property type="entry name" value="HisKA"/>
    <property type="match status" value="1"/>
</dbReference>
<dbReference type="GO" id="GO:0009927">
    <property type="term" value="F:histidine phosphotransfer kinase activity"/>
    <property type="evidence" value="ECO:0007669"/>
    <property type="project" value="TreeGrafter"/>
</dbReference>
<dbReference type="CDD" id="cd17546">
    <property type="entry name" value="REC_hyHK_CKI1_RcsC-like"/>
    <property type="match status" value="1"/>
</dbReference>
<feature type="domain" description="Response regulatory" evidence="10">
    <location>
        <begin position="875"/>
        <end position="1079"/>
    </location>
</feature>
<dbReference type="Gene3D" id="1.10.287.130">
    <property type="match status" value="1"/>
</dbReference>
<name>A0A9P5SAP9_9FUNG</name>
<organism evidence="11 12">
    <name type="scientific">Podila minutissima</name>
    <dbReference type="NCBI Taxonomy" id="64525"/>
    <lineage>
        <taxon>Eukaryota</taxon>
        <taxon>Fungi</taxon>
        <taxon>Fungi incertae sedis</taxon>
        <taxon>Mucoromycota</taxon>
        <taxon>Mortierellomycotina</taxon>
        <taxon>Mortierellomycetes</taxon>
        <taxon>Mortierellales</taxon>
        <taxon>Mortierellaceae</taxon>
        <taxon>Podila</taxon>
    </lineage>
</organism>
<dbReference type="EC" id="2.7.13.3" evidence="2"/>
<feature type="transmembrane region" description="Helical" evidence="8">
    <location>
        <begin position="120"/>
        <end position="143"/>
    </location>
</feature>
<dbReference type="PRINTS" id="PR00344">
    <property type="entry name" value="BCTRLSENSOR"/>
</dbReference>
<dbReference type="Pfam" id="PF02518">
    <property type="entry name" value="HATPase_c"/>
    <property type="match status" value="1"/>
</dbReference>
<dbReference type="PANTHER" id="PTHR43047">
    <property type="entry name" value="TWO-COMPONENT HISTIDINE PROTEIN KINASE"/>
    <property type="match status" value="1"/>
</dbReference>
<dbReference type="InterPro" id="IPR003594">
    <property type="entry name" value="HATPase_dom"/>
</dbReference>
<keyword evidence="3 6" id="KW-0597">Phosphoprotein</keyword>
<dbReference type="SMART" id="SM00387">
    <property type="entry name" value="HATPase_c"/>
    <property type="match status" value="1"/>
</dbReference>
<gene>
    <name evidence="11" type="ORF">BG006_001048</name>
</gene>
<feature type="transmembrane region" description="Helical" evidence="8">
    <location>
        <begin position="52"/>
        <end position="74"/>
    </location>
</feature>
<keyword evidence="8" id="KW-1133">Transmembrane helix</keyword>
<dbReference type="SUPFAM" id="SSF55874">
    <property type="entry name" value="ATPase domain of HSP90 chaperone/DNA topoisomerase II/histidine kinase"/>
    <property type="match status" value="1"/>
</dbReference>
<dbReference type="PANTHER" id="PTHR43047:SF72">
    <property type="entry name" value="OSMOSENSING HISTIDINE PROTEIN KINASE SLN1"/>
    <property type="match status" value="1"/>
</dbReference>
<reference evidence="11" key="1">
    <citation type="journal article" date="2020" name="Fungal Divers.">
        <title>Resolving the Mortierellaceae phylogeny through synthesis of multi-gene phylogenetics and phylogenomics.</title>
        <authorList>
            <person name="Vandepol N."/>
            <person name="Liber J."/>
            <person name="Desiro A."/>
            <person name="Na H."/>
            <person name="Kennedy M."/>
            <person name="Barry K."/>
            <person name="Grigoriev I.V."/>
            <person name="Miller A.N."/>
            <person name="O'Donnell K."/>
            <person name="Stajich J.E."/>
            <person name="Bonito G."/>
        </authorList>
    </citation>
    <scope>NUCLEOTIDE SEQUENCE</scope>
    <source>
        <strain evidence="11">NVP1</strain>
    </source>
</reference>
<evidence type="ECO:0000256" key="1">
    <source>
        <dbReference type="ARBA" id="ARBA00000085"/>
    </source>
</evidence>
<feature type="modified residue" description="4-aspartylphosphate" evidence="6">
    <location>
        <position position="925"/>
    </location>
</feature>
<dbReference type="Pfam" id="PF00072">
    <property type="entry name" value="Response_reg"/>
    <property type="match status" value="1"/>
</dbReference>
<evidence type="ECO:0000313" key="12">
    <source>
        <dbReference type="Proteomes" id="UP000696485"/>
    </source>
</evidence>
<dbReference type="SUPFAM" id="SSF52172">
    <property type="entry name" value="CheY-like"/>
    <property type="match status" value="1"/>
</dbReference>
<dbReference type="InterPro" id="IPR001789">
    <property type="entry name" value="Sig_transdc_resp-reg_receiver"/>
</dbReference>
<feature type="transmembrane region" description="Helical" evidence="8">
    <location>
        <begin position="86"/>
        <end position="108"/>
    </location>
</feature>
<evidence type="ECO:0000256" key="6">
    <source>
        <dbReference type="PROSITE-ProRule" id="PRU00169"/>
    </source>
</evidence>
<evidence type="ECO:0000256" key="4">
    <source>
        <dbReference type="ARBA" id="ARBA00022679"/>
    </source>
</evidence>
<feature type="domain" description="Histidine kinase" evidence="9">
    <location>
        <begin position="216"/>
        <end position="439"/>
    </location>
</feature>
<comment type="catalytic activity">
    <reaction evidence="1">
        <text>ATP + protein L-histidine = ADP + protein N-phospho-L-histidine.</text>
        <dbReference type="EC" id="2.7.13.3"/>
    </reaction>
</comment>
<feature type="compositionally biased region" description="Polar residues" evidence="7">
    <location>
        <begin position="732"/>
        <end position="752"/>
    </location>
</feature>
<evidence type="ECO:0000256" key="2">
    <source>
        <dbReference type="ARBA" id="ARBA00012438"/>
    </source>
</evidence>
<dbReference type="GO" id="GO:0005886">
    <property type="term" value="C:plasma membrane"/>
    <property type="evidence" value="ECO:0007669"/>
    <property type="project" value="TreeGrafter"/>
</dbReference>
<keyword evidence="8" id="KW-0472">Membrane</keyword>
<dbReference type="Proteomes" id="UP000696485">
    <property type="component" value="Unassembled WGS sequence"/>
</dbReference>
<feature type="compositionally biased region" description="Polar residues" evidence="7">
    <location>
        <begin position="830"/>
        <end position="839"/>
    </location>
</feature>
<evidence type="ECO:0000313" key="11">
    <source>
        <dbReference type="EMBL" id="KAF9323867.1"/>
    </source>
</evidence>
<keyword evidence="8" id="KW-0812">Transmembrane</keyword>
<dbReference type="InterPro" id="IPR036097">
    <property type="entry name" value="HisK_dim/P_sf"/>
</dbReference>
<dbReference type="Gene3D" id="3.40.50.2300">
    <property type="match status" value="1"/>
</dbReference>
<dbReference type="FunFam" id="3.30.565.10:FF:000010">
    <property type="entry name" value="Sensor histidine kinase RcsC"/>
    <property type="match status" value="1"/>
</dbReference>
<dbReference type="InterPro" id="IPR011006">
    <property type="entry name" value="CheY-like_superfamily"/>
</dbReference>
<dbReference type="PROSITE" id="PS50110">
    <property type="entry name" value="RESPONSE_REGULATORY"/>
    <property type="match status" value="1"/>
</dbReference>
<dbReference type="Pfam" id="PF00512">
    <property type="entry name" value="HisKA"/>
    <property type="match status" value="1"/>
</dbReference>